<dbReference type="CDD" id="cd06354">
    <property type="entry name" value="PBP1_PrnA-like"/>
    <property type="match status" value="1"/>
</dbReference>
<dbReference type="RefSeq" id="WP_367638382.1">
    <property type="nucleotide sequence ID" value="NZ_JBFNQN010000007.1"/>
</dbReference>
<dbReference type="Gene3D" id="3.40.50.2300">
    <property type="match status" value="2"/>
</dbReference>
<evidence type="ECO:0000259" key="8">
    <source>
        <dbReference type="Pfam" id="PF02608"/>
    </source>
</evidence>
<sequence length="366" mass="37666">MTSFHRLAPVAAVGVAALLLASCGDRPTDTQGSSSGGSASGSGEKFAACMVLDTGGVDDRSFNQSSYAGFTEAQKENANITPTYIASNSDADYVPNLTAEVGKGCDTIVAVGGLMADAVKEVAEQNPDQKFAEIDSASGADNVYGFQYNTVEGGFLGGYLAAGMTKTGTVGTWGGLNIPPVTIYMDGFWEGVQYYNQQKGKSVKVIGWDEKNPSGGTFSNSFTDQAAGRSITETLASQGADIIMPVAGQSGLGAGAAAEAAGGSLNLIWVDTDGCVSAEQYCKYFISSVTKNLTDAVKDYVVKSAAGDVPTGGYVGTLENDGTGLAPFNQFDAQVPAELKTELDAVKQDIIDGKIEITSPSAIKAS</sequence>
<dbReference type="InterPro" id="IPR050957">
    <property type="entry name" value="BMP_lipoprotein"/>
</dbReference>
<feature type="signal peptide" evidence="7">
    <location>
        <begin position="1"/>
        <end position="21"/>
    </location>
</feature>
<gene>
    <name evidence="9" type="ORF">AB1207_11360</name>
</gene>
<evidence type="ECO:0000256" key="7">
    <source>
        <dbReference type="SAM" id="SignalP"/>
    </source>
</evidence>
<evidence type="ECO:0000256" key="4">
    <source>
        <dbReference type="ARBA" id="ARBA00022729"/>
    </source>
</evidence>
<comment type="caution">
    <text evidence="9">The sequence shown here is derived from an EMBL/GenBank/DDBJ whole genome shotgun (WGS) entry which is preliminary data.</text>
</comment>
<dbReference type="EMBL" id="JBFNQN010000007">
    <property type="protein sequence ID" value="MEW9265347.1"/>
    <property type="molecule type" value="Genomic_DNA"/>
</dbReference>
<evidence type="ECO:0000256" key="6">
    <source>
        <dbReference type="ARBA" id="ARBA00023288"/>
    </source>
</evidence>
<comment type="similarity">
    <text evidence="2">Belongs to the BMP lipoprotein family.</text>
</comment>
<evidence type="ECO:0000256" key="5">
    <source>
        <dbReference type="ARBA" id="ARBA00023136"/>
    </source>
</evidence>
<evidence type="ECO:0000313" key="9">
    <source>
        <dbReference type="EMBL" id="MEW9265347.1"/>
    </source>
</evidence>
<keyword evidence="6" id="KW-0449">Lipoprotein</keyword>
<keyword evidence="4 7" id="KW-0732">Signal</keyword>
<keyword evidence="10" id="KW-1185">Reference proteome</keyword>
<comment type="subcellular location">
    <subcellularLocation>
        <location evidence="1">Cell membrane</location>
        <topology evidence="1">Lipid-anchor</topology>
    </subcellularLocation>
</comment>
<keyword evidence="3" id="KW-1003">Cell membrane</keyword>
<keyword evidence="5" id="KW-0472">Membrane</keyword>
<evidence type="ECO:0000313" key="10">
    <source>
        <dbReference type="Proteomes" id="UP001555826"/>
    </source>
</evidence>
<organism evidence="9 10">
    <name type="scientific">Kineococcus endophyticus</name>
    <dbReference type="NCBI Taxonomy" id="1181883"/>
    <lineage>
        <taxon>Bacteria</taxon>
        <taxon>Bacillati</taxon>
        <taxon>Actinomycetota</taxon>
        <taxon>Actinomycetes</taxon>
        <taxon>Kineosporiales</taxon>
        <taxon>Kineosporiaceae</taxon>
        <taxon>Kineococcus</taxon>
    </lineage>
</organism>
<dbReference type="InterPro" id="IPR003760">
    <property type="entry name" value="PnrA-like"/>
</dbReference>
<reference evidence="9 10" key="1">
    <citation type="submission" date="2024-07" db="EMBL/GenBank/DDBJ databases">
        <authorList>
            <person name="Thanompreechachai J."/>
            <person name="Duangmal K."/>
        </authorList>
    </citation>
    <scope>NUCLEOTIDE SEQUENCE [LARGE SCALE GENOMIC DNA]</scope>
    <source>
        <strain evidence="9 10">KCTC 19886</strain>
    </source>
</reference>
<evidence type="ECO:0000256" key="1">
    <source>
        <dbReference type="ARBA" id="ARBA00004193"/>
    </source>
</evidence>
<dbReference type="InterPro" id="IPR028082">
    <property type="entry name" value="Peripla_BP_I"/>
</dbReference>
<dbReference type="PANTHER" id="PTHR34296:SF2">
    <property type="entry name" value="ABC TRANSPORTER GUANOSINE-BINDING PROTEIN NUPN"/>
    <property type="match status" value="1"/>
</dbReference>
<name>A0ABV3P7Z2_9ACTN</name>
<dbReference type="PROSITE" id="PS51257">
    <property type="entry name" value="PROKAR_LIPOPROTEIN"/>
    <property type="match status" value="1"/>
</dbReference>
<dbReference type="PANTHER" id="PTHR34296">
    <property type="entry name" value="TRANSCRIPTIONAL ACTIVATOR PROTEIN MED"/>
    <property type="match status" value="1"/>
</dbReference>
<dbReference type="SUPFAM" id="SSF53822">
    <property type="entry name" value="Periplasmic binding protein-like I"/>
    <property type="match status" value="1"/>
</dbReference>
<evidence type="ECO:0000256" key="2">
    <source>
        <dbReference type="ARBA" id="ARBA00008610"/>
    </source>
</evidence>
<feature type="domain" description="ABC transporter substrate-binding protein PnrA-like" evidence="8">
    <location>
        <begin position="49"/>
        <end position="326"/>
    </location>
</feature>
<evidence type="ECO:0000256" key="3">
    <source>
        <dbReference type="ARBA" id="ARBA00022475"/>
    </source>
</evidence>
<dbReference type="Pfam" id="PF02608">
    <property type="entry name" value="Bmp"/>
    <property type="match status" value="1"/>
</dbReference>
<accession>A0ABV3P7Z2</accession>
<feature type="chain" id="PRO_5045375406" evidence="7">
    <location>
        <begin position="22"/>
        <end position="366"/>
    </location>
</feature>
<dbReference type="Proteomes" id="UP001555826">
    <property type="component" value="Unassembled WGS sequence"/>
</dbReference>
<proteinExistence type="inferred from homology"/>
<protein>
    <submittedName>
        <fullName evidence="9">BMP family ABC transporter substrate-binding protein</fullName>
    </submittedName>
</protein>